<evidence type="ECO:0000313" key="1">
    <source>
        <dbReference type="EMBL" id="KAF0927029.1"/>
    </source>
</evidence>
<comment type="caution">
    <text evidence="1">The sequence shown here is derived from an EMBL/GenBank/DDBJ whole genome shotgun (WGS) entry which is preliminary data.</text>
</comment>
<dbReference type="AlphaFoldDB" id="A0A6G1EQZ1"/>
<evidence type="ECO:0008006" key="3">
    <source>
        <dbReference type="Google" id="ProtNLM"/>
    </source>
</evidence>
<sequence length="197" mass="22153">MEEHPMHPPWAEIKEAIVAEIVTSTASACTYAMCRSWRAALVRRRHPPPPPALPYLFLRDGKDNPVFHCVASGCRNHVDVFERMFDNQTESEKITIVAATQPEEGCFGAGIAKLHSNPRGVRHILSYEAAGQYPGHEGVYFLDDRSFRNTAILCANAEQEFPCSDNGKWSEEEPPQIERCFLELGLSNYSPPVWILP</sequence>
<name>A0A6G1EQZ1_9ORYZ</name>
<dbReference type="EMBL" id="SPHZ02000003">
    <property type="protein sequence ID" value="KAF0927029.1"/>
    <property type="molecule type" value="Genomic_DNA"/>
</dbReference>
<evidence type="ECO:0000313" key="2">
    <source>
        <dbReference type="Proteomes" id="UP000479710"/>
    </source>
</evidence>
<dbReference type="Proteomes" id="UP000479710">
    <property type="component" value="Unassembled WGS sequence"/>
</dbReference>
<gene>
    <name evidence="1" type="ORF">E2562_029252</name>
</gene>
<proteinExistence type="predicted"/>
<organism evidence="1 2">
    <name type="scientific">Oryza meyeriana var. granulata</name>
    <dbReference type="NCBI Taxonomy" id="110450"/>
    <lineage>
        <taxon>Eukaryota</taxon>
        <taxon>Viridiplantae</taxon>
        <taxon>Streptophyta</taxon>
        <taxon>Embryophyta</taxon>
        <taxon>Tracheophyta</taxon>
        <taxon>Spermatophyta</taxon>
        <taxon>Magnoliopsida</taxon>
        <taxon>Liliopsida</taxon>
        <taxon>Poales</taxon>
        <taxon>Poaceae</taxon>
        <taxon>BOP clade</taxon>
        <taxon>Oryzoideae</taxon>
        <taxon>Oryzeae</taxon>
        <taxon>Oryzinae</taxon>
        <taxon>Oryza</taxon>
        <taxon>Oryza meyeriana</taxon>
    </lineage>
</organism>
<keyword evidence="2" id="KW-1185">Reference proteome</keyword>
<protein>
    <recommendedName>
        <fullName evidence="3">DUF295 domain-containing protein</fullName>
    </recommendedName>
</protein>
<reference evidence="1 2" key="1">
    <citation type="submission" date="2019-11" db="EMBL/GenBank/DDBJ databases">
        <title>Whole genome sequence of Oryza granulata.</title>
        <authorList>
            <person name="Li W."/>
        </authorList>
    </citation>
    <scope>NUCLEOTIDE SEQUENCE [LARGE SCALE GENOMIC DNA]</scope>
    <source>
        <strain evidence="2">cv. Menghai</strain>
        <tissue evidence="1">Leaf</tissue>
    </source>
</reference>
<accession>A0A6G1EQZ1</accession>